<feature type="region of interest" description="Disordered" evidence="6">
    <location>
        <begin position="202"/>
        <end position="236"/>
    </location>
</feature>
<gene>
    <name evidence="7" type="ORF">H9867_00830</name>
</gene>
<keyword evidence="3" id="KW-0238">DNA-binding</keyword>
<evidence type="ECO:0000256" key="3">
    <source>
        <dbReference type="ARBA" id="ARBA00023125"/>
    </source>
</evidence>
<evidence type="ECO:0000256" key="5">
    <source>
        <dbReference type="ARBA" id="ARBA00023163"/>
    </source>
</evidence>
<keyword evidence="5" id="KW-0804">Transcription</keyword>
<reference evidence="7" key="1">
    <citation type="journal article" date="2021" name="PeerJ">
        <title>Extensive microbial diversity within the chicken gut microbiome revealed by metagenomics and culture.</title>
        <authorList>
            <person name="Gilroy R."/>
            <person name="Ravi A."/>
            <person name="Getino M."/>
            <person name="Pursley I."/>
            <person name="Horton D.L."/>
            <person name="Alikhan N.F."/>
            <person name="Baker D."/>
            <person name="Gharbi K."/>
            <person name="Hall N."/>
            <person name="Watson M."/>
            <person name="Adriaenssens E.M."/>
            <person name="Foster-Nyarko E."/>
            <person name="Jarju S."/>
            <person name="Secka A."/>
            <person name="Antonio M."/>
            <person name="Oren A."/>
            <person name="Chaudhuri R.R."/>
            <person name="La Ragione R."/>
            <person name="Hildebrand F."/>
            <person name="Pallen M.J."/>
        </authorList>
    </citation>
    <scope>NUCLEOTIDE SEQUENCE</scope>
    <source>
        <strain evidence="7">4376</strain>
    </source>
</reference>
<evidence type="ECO:0000256" key="6">
    <source>
        <dbReference type="SAM" id="MobiDB-lite"/>
    </source>
</evidence>
<dbReference type="SUPFAM" id="SSF53850">
    <property type="entry name" value="Periplasmic binding protein-like II"/>
    <property type="match status" value="1"/>
</dbReference>
<dbReference type="AlphaFoldDB" id="A0A9D1UPN5"/>
<sequence length="236" mass="25802">MPQEFLRVVFSPGVAPDKWFTRFDERVAGWSVAAAQAENPLLYLDATTADLAIVRLSVEAEEARGGVAINDKYHHVRLYDEQVGIAAPKDHPIAVEKQVRAAELGEEKIMYATPTDGEVVVGDVREALQVVAANVGVAVAPRPLLRGINQRGVVHRDLVGLGELEQKLGRPVGGTRVALMWLKERDDEVIQDFVGICKGRGEGSSRQVTRKAGVKRRGAGSGGRKPRRTRRDKRLG</sequence>
<dbReference type="Gene3D" id="3.40.190.10">
    <property type="entry name" value="Periplasmic binding protein-like II"/>
    <property type="match status" value="2"/>
</dbReference>
<reference evidence="7" key="2">
    <citation type="submission" date="2021-04" db="EMBL/GenBank/DDBJ databases">
        <authorList>
            <person name="Gilroy R."/>
        </authorList>
    </citation>
    <scope>NUCLEOTIDE SEQUENCE</scope>
    <source>
        <strain evidence="7">4376</strain>
    </source>
</reference>
<accession>A0A9D1UPN5</accession>
<dbReference type="PANTHER" id="PTHR30346:SF0">
    <property type="entry name" value="HCA OPERON TRANSCRIPTIONAL ACTIVATOR HCAR"/>
    <property type="match status" value="1"/>
</dbReference>
<comment type="caution">
    <text evidence="7">The sequence shown here is derived from an EMBL/GenBank/DDBJ whole genome shotgun (WGS) entry which is preliminary data.</text>
</comment>
<dbReference type="GO" id="GO:0003677">
    <property type="term" value="F:DNA binding"/>
    <property type="evidence" value="ECO:0007669"/>
    <property type="project" value="UniProtKB-KW"/>
</dbReference>
<dbReference type="GO" id="GO:0003700">
    <property type="term" value="F:DNA-binding transcription factor activity"/>
    <property type="evidence" value="ECO:0007669"/>
    <property type="project" value="TreeGrafter"/>
</dbReference>
<evidence type="ECO:0008006" key="9">
    <source>
        <dbReference type="Google" id="ProtNLM"/>
    </source>
</evidence>
<comment type="similarity">
    <text evidence="1">Belongs to the LysR transcriptional regulatory family.</text>
</comment>
<dbReference type="PANTHER" id="PTHR30346">
    <property type="entry name" value="TRANSCRIPTIONAL DUAL REGULATOR HCAR-RELATED"/>
    <property type="match status" value="1"/>
</dbReference>
<proteinExistence type="inferred from homology"/>
<evidence type="ECO:0000256" key="1">
    <source>
        <dbReference type="ARBA" id="ARBA00009437"/>
    </source>
</evidence>
<dbReference type="EMBL" id="DXFZ01000010">
    <property type="protein sequence ID" value="HIW95023.1"/>
    <property type="molecule type" value="Genomic_DNA"/>
</dbReference>
<name>A0A9D1UPN5_9CORY</name>
<evidence type="ECO:0000313" key="8">
    <source>
        <dbReference type="Proteomes" id="UP000824189"/>
    </source>
</evidence>
<feature type="compositionally biased region" description="Basic residues" evidence="6">
    <location>
        <begin position="208"/>
        <end position="236"/>
    </location>
</feature>
<evidence type="ECO:0000256" key="2">
    <source>
        <dbReference type="ARBA" id="ARBA00023015"/>
    </source>
</evidence>
<dbReference type="GO" id="GO:0032993">
    <property type="term" value="C:protein-DNA complex"/>
    <property type="evidence" value="ECO:0007669"/>
    <property type="project" value="TreeGrafter"/>
</dbReference>
<dbReference type="Proteomes" id="UP000824189">
    <property type="component" value="Unassembled WGS sequence"/>
</dbReference>
<keyword evidence="4" id="KW-0010">Activator</keyword>
<evidence type="ECO:0000313" key="7">
    <source>
        <dbReference type="EMBL" id="HIW95023.1"/>
    </source>
</evidence>
<organism evidence="7 8">
    <name type="scientific">Candidatus Corynebacterium gallistercoris</name>
    <dbReference type="NCBI Taxonomy" id="2838530"/>
    <lineage>
        <taxon>Bacteria</taxon>
        <taxon>Bacillati</taxon>
        <taxon>Actinomycetota</taxon>
        <taxon>Actinomycetes</taxon>
        <taxon>Mycobacteriales</taxon>
        <taxon>Corynebacteriaceae</taxon>
        <taxon>Corynebacterium</taxon>
    </lineage>
</organism>
<keyword evidence="2" id="KW-0805">Transcription regulation</keyword>
<evidence type="ECO:0000256" key="4">
    <source>
        <dbReference type="ARBA" id="ARBA00023159"/>
    </source>
</evidence>
<protein>
    <recommendedName>
        <fullName evidence="9">LysR substrate-binding domain-containing protein</fullName>
    </recommendedName>
</protein>